<reference evidence="1 2" key="2">
    <citation type="submission" date="2024-11" db="EMBL/GenBank/DDBJ databases">
        <title>Using genomics to understand microbial adaptation to soil warming.</title>
        <authorList>
            <person name="Deangelis K.M. PhD."/>
        </authorList>
    </citation>
    <scope>NUCLEOTIDE SEQUENCE [LARGE SCALE GENOMIC DNA]</scope>
    <source>
        <strain evidence="1 2">GAS97</strain>
    </source>
</reference>
<dbReference type="EMBL" id="JBIYDN010000089">
    <property type="protein sequence ID" value="MFK4449081.1"/>
    <property type="molecule type" value="Genomic_DNA"/>
</dbReference>
<name>A0ABW8N353_9BURK</name>
<keyword evidence="2" id="KW-1185">Reference proteome</keyword>
<accession>A0ABW8N353</accession>
<comment type="caution">
    <text evidence="1">The sequence shown here is derived from an EMBL/GenBank/DDBJ whole genome shotgun (WGS) entry which is preliminary data.</text>
</comment>
<gene>
    <name evidence="1" type="ORF">ABH943_009130</name>
</gene>
<evidence type="ECO:0000313" key="1">
    <source>
        <dbReference type="EMBL" id="MFK4449081.1"/>
    </source>
</evidence>
<protein>
    <submittedName>
        <fullName evidence="1">Uncharacterized protein</fullName>
    </submittedName>
</protein>
<evidence type="ECO:0000313" key="2">
    <source>
        <dbReference type="Proteomes" id="UP001620514"/>
    </source>
</evidence>
<proteinExistence type="predicted"/>
<reference evidence="1 2" key="1">
    <citation type="submission" date="2024-10" db="EMBL/GenBank/DDBJ databases">
        <authorList>
            <person name="Deangelis K."/>
            <person name="Huntemann M."/>
            <person name="Clum A."/>
            <person name="Wang J."/>
            <person name="Palaniappan K."/>
            <person name="Ritter S."/>
            <person name="Chen I.-M."/>
            <person name="Stamatis D."/>
            <person name="Reddy T."/>
            <person name="O'Malley R."/>
            <person name="Daum C."/>
            <person name="Ng V."/>
            <person name="Ivanova N."/>
            <person name="Kyrpides N."/>
            <person name="Woyke T."/>
        </authorList>
    </citation>
    <scope>NUCLEOTIDE SEQUENCE [LARGE SCALE GENOMIC DNA]</scope>
    <source>
        <strain evidence="1 2">GAS97</strain>
    </source>
</reference>
<sequence length="38" mass="4190">MEGDCLMRHPDRPTLVLPLRNGDIFLSEIGPASHGSRT</sequence>
<dbReference type="Proteomes" id="UP001620514">
    <property type="component" value="Unassembled WGS sequence"/>
</dbReference>
<organism evidence="1 2">
    <name type="scientific">Caballeronia udeis</name>
    <dbReference type="NCBI Taxonomy" id="1232866"/>
    <lineage>
        <taxon>Bacteria</taxon>
        <taxon>Pseudomonadati</taxon>
        <taxon>Pseudomonadota</taxon>
        <taxon>Betaproteobacteria</taxon>
        <taxon>Burkholderiales</taxon>
        <taxon>Burkholderiaceae</taxon>
        <taxon>Caballeronia</taxon>
    </lineage>
</organism>